<dbReference type="InterPro" id="IPR036388">
    <property type="entry name" value="WH-like_DNA-bd_sf"/>
</dbReference>
<protein>
    <recommendedName>
        <fullName evidence="3">Transcription regulator TrmB N-terminal domain-containing protein</fullName>
    </recommendedName>
</protein>
<dbReference type="SUPFAM" id="SSF46785">
    <property type="entry name" value="Winged helix' DNA-binding domain"/>
    <property type="match status" value="1"/>
</dbReference>
<dbReference type="Proteomes" id="UP000766904">
    <property type="component" value="Unassembled WGS sequence"/>
</dbReference>
<comment type="caution">
    <text evidence="1">The sequence shown here is derived from an EMBL/GenBank/DDBJ whole genome shotgun (WGS) entry which is preliminary data.</text>
</comment>
<dbReference type="EMBL" id="PHNJ01000007">
    <property type="protein sequence ID" value="TYL38014.1"/>
    <property type="molecule type" value="Genomic_DNA"/>
</dbReference>
<evidence type="ECO:0000313" key="1">
    <source>
        <dbReference type="EMBL" id="TYL38014.1"/>
    </source>
</evidence>
<organism evidence="1 2">
    <name type="scientific">Natronococcus pandeyae</name>
    <dbReference type="NCBI Taxonomy" id="2055836"/>
    <lineage>
        <taxon>Archaea</taxon>
        <taxon>Methanobacteriati</taxon>
        <taxon>Methanobacteriota</taxon>
        <taxon>Stenosarchaea group</taxon>
        <taxon>Halobacteria</taxon>
        <taxon>Halobacteriales</taxon>
        <taxon>Natrialbaceae</taxon>
        <taxon>Natronococcus</taxon>
    </lineage>
</organism>
<keyword evidence="2" id="KW-1185">Reference proteome</keyword>
<dbReference type="Gene3D" id="1.10.10.10">
    <property type="entry name" value="Winged helix-like DNA-binding domain superfamily/Winged helix DNA-binding domain"/>
    <property type="match status" value="1"/>
</dbReference>
<reference evidence="1" key="1">
    <citation type="submission" date="2017-11" db="EMBL/GenBank/DDBJ databases">
        <authorList>
            <person name="Kajale S.C."/>
            <person name="Sharma A."/>
        </authorList>
    </citation>
    <scope>NUCLEOTIDE SEQUENCE</scope>
    <source>
        <strain evidence="1">LS1_42</strain>
    </source>
</reference>
<dbReference type="OrthoDB" id="182995at2157"/>
<proteinExistence type="predicted"/>
<dbReference type="InterPro" id="IPR036390">
    <property type="entry name" value="WH_DNA-bd_sf"/>
</dbReference>
<sequence length="78" mass="8619">MDALESSGAKLVYLSLADGSKSIDALRAVLDLEKGALYGLLRTLRERNLVERTAAGEYRLPRDELSGDARPHRQYGTQ</sequence>
<dbReference type="AlphaFoldDB" id="A0A8J8Q313"/>
<gene>
    <name evidence="1" type="ORF">CV102_14025</name>
</gene>
<accession>A0A8J8Q313</accession>
<evidence type="ECO:0000313" key="2">
    <source>
        <dbReference type="Proteomes" id="UP000766904"/>
    </source>
</evidence>
<name>A0A8J8Q313_9EURY</name>
<evidence type="ECO:0008006" key="3">
    <source>
        <dbReference type="Google" id="ProtNLM"/>
    </source>
</evidence>